<dbReference type="InterPro" id="IPR023758">
    <property type="entry name" value="tRNA-modifying_YgfZ"/>
</dbReference>
<dbReference type="NCBIfam" id="TIGR03317">
    <property type="entry name" value="ygfZ_signature"/>
    <property type="match status" value="1"/>
</dbReference>
<dbReference type="InterPro" id="IPR048451">
    <property type="entry name" value="YgfZ_barrel"/>
</dbReference>
<protein>
    <recommendedName>
        <fullName evidence="4">tRNA-modifying protein YgfZ</fullName>
    </recommendedName>
</protein>
<feature type="domain" description="tRNA-modifying protein YgfZ-like beta-barrel" evidence="5">
    <location>
        <begin position="242"/>
        <end position="309"/>
    </location>
</feature>
<dbReference type="Gene3D" id="2.40.30.160">
    <property type="match status" value="1"/>
</dbReference>
<name>A0A4Q0YP80_9GAMM</name>
<comment type="similarity">
    <text evidence="4">Belongs to the tRNA-modifying YgfZ family.</text>
</comment>
<dbReference type="GO" id="GO:0008033">
    <property type="term" value="P:tRNA processing"/>
    <property type="evidence" value="ECO:0007669"/>
    <property type="project" value="UniProtKB-UniRule"/>
</dbReference>
<dbReference type="GO" id="GO:0005542">
    <property type="term" value="F:folic acid binding"/>
    <property type="evidence" value="ECO:0007669"/>
    <property type="project" value="UniProtKB-UniRule"/>
</dbReference>
<comment type="caution">
    <text evidence="4">Lacks conserved residue(s) required for the propagation of feature annotation.</text>
</comment>
<comment type="subcellular location">
    <subcellularLocation>
        <location evidence="4">Cytoplasm</location>
    </subcellularLocation>
</comment>
<organism evidence="6 7">
    <name type="scientific">Veronia nyctiphanis</name>
    <dbReference type="NCBI Taxonomy" id="1278244"/>
    <lineage>
        <taxon>Bacteria</taxon>
        <taxon>Pseudomonadati</taxon>
        <taxon>Pseudomonadota</taxon>
        <taxon>Gammaproteobacteria</taxon>
        <taxon>Vibrionales</taxon>
        <taxon>Vibrionaceae</taxon>
        <taxon>Veronia</taxon>
    </lineage>
</organism>
<feature type="binding site" evidence="4">
    <location>
        <position position="186"/>
    </location>
    <ligand>
        <name>folate</name>
        <dbReference type="ChEBI" id="CHEBI:62501"/>
    </ligand>
</feature>
<evidence type="ECO:0000259" key="5">
    <source>
        <dbReference type="Pfam" id="PF21130"/>
    </source>
</evidence>
<dbReference type="GO" id="GO:0016226">
    <property type="term" value="P:iron-sulfur cluster assembly"/>
    <property type="evidence" value="ECO:0007669"/>
    <property type="project" value="TreeGrafter"/>
</dbReference>
<dbReference type="HAMAP" id="MF_01175">
    <property type="entry name" value="tRNA_modifying_YgfZ"/>
    <property type="match status" value="1"/>
</dbReference>
<dbReference type="InterPro" id="IPR017703">
    <property type="entry name" value="YgfZ/GCV_T_CS"/>
</dbReference>
<gene>
    <name evidence="6" type="ORF">CS022_16520</name>
</gene>
<proteinExistence type="inferred from homology"/>
<dbReference type="Proteomes" id="UP000290287">
    <property type="component" value="Unassembled WGS sequence"/>
</dbReference>
<dbReference type="EMBL" id="PEIB01000023">
    <property type="protein sequence ID" value="RXJ72333.1"/>
    <property type="molecule type" value="Genomic_DNA"/>
</dbReference>
<dbReference type="AlphaFoldDB" id="A0A4Q0YP80"/>
<keyword evidence="2 4" id="KW-0819">tRNA processing</keyword>
<keyword evidence="3 4" id="KW-0290">Folate-binding</keyword>
<dbReference type="GO" id="GO:0005737">
    <property type="term" value="C:cytoplasm"/>
    <property type="evidence" value="ECO:0007669"/>
    <property type="project" value="UniProtKB-SubCell"/>
</dbReference>
<evidence type="ECO:0000256" key="4">
    <source>
        <dbReference type="HAMAP-Rule" id="MF_01175"/>
    </source>
</evidence>
<sequence>MTTWYEKQSFSRLPLTASSALPALSLIGLDSLSLITATGADTTSYLQGQLTCDLVSLDKGASTLAAHCDAKGKVWSIIRLFHHGEGVAYVQPASVNEQQLTELKKYAVFSKITLETSNLILLGVAGEKADNAIQTLFKPDSNVVNTATGTAVKIEQNRWLLAVTEQEADDLLGKLKDATLSDSSLWALYDIKSALPALASETVSEFIPQALNLQALGDAISFKKGCYTGQETVARAKYRGINKRATYLLAGQTNETPNAGDTIERSVGENWRSGGTVISGYRFDDGEALILAVLPNNLDDDTEFRLAGDNSCRIRRITLPYALDNED</sequence>
<dbReference type="NCBIfam" id="NF007110">
    <property type="entry name" value="PRK09559.1"/>
    <property type="match status" value="1"/>
</dbReference>
<dbReference type="GO" id="GO:0009451">
    <property type="term" value="P:RNA modification"/>
    <property type="evidence" value="ECO:0007669"/>
    <property type="project" value="InterPro"/>
</dbReference>
<dbReference type="Gene3D" id="3.30.70.1400">
    <property type="entry name" value="Aminomethyltransferase beta-barrel domains"/>
    <property type="match status" value="1"/>
</dbReference>
<reference evidence="6 7" key="1">
    <citation type="submission" date="2017-10" db="EMBL/GenBank/DDBJ databases">
        <title>Nyctiphanis sp. nov., isolated from the stomach of the euphausiid Nyctiphanes simplex (Hansen, 1911) in the Gulf of California.</title>
        <authorList>
            <person name="Gomez-Gil B."/>
            <person name="Aguilar-Mendez M."/>
            <person name="Lopez-Cortes A."/>
            <person name="Gomez-Gutierrez J."/>
            <person name="Roque A."/>
            <person name="Lang E."/>
            <person name="Gonzalez-Castillo A."/>
        </authorList>
    </citation>
    <scope>NUCLEOTIDE SEQUENCE [LARGE SCALE GENOMIC DNA]</scope>
    <source>
        <strain evidence="6 7">CAIM 600</strain>
    </source>
</reference>
<dbReference type="InterPro" id="IPR045179">
    <property type="entry name" value="YgfZ/GcvT"/>
</dbReference>
<evidence type="ECO:0000256" key="2">
    <source>
        <dbReference type="ARBA" id="ARBA00022694"/>
    </source>
</evidence>
<evidence type="ECO:0000256" key="1">
    <source>
        <dbReference type="ARBA" id="ARBA00022490"/>
    </source>
</evidence>
<dbReference type="PANTHER" id="PTHR22602">
    <property type="entry name" value="TRANSFERASE CAF17, MITOCHONDRIAL-RELATED"/>
    <property type="match status" value="1"/>
</dbReference>
<dbReference type="SUPFAM" id="SSF101790">
    <property type="entry name" value="Aminomethyltransferase beta-barrel domain"/>
    <property type="match status" value="1"/>
</dbReference>
<comment type="function">
    <text evidence="4">Folate-binding protein involved in regulating the level of ATP-DnaA and in the modification of some tRNAs. It is probably a key factor in regulatory networks that act via tRNA modification, such as initiation of chromosomal replication.</text>
</comment>
<accession>A0A4Q0YP80</accession>
<dbReference type="SUPFAM" id="SSF103025">
    <property type="entry name" value="Folate-binding domain"/>
    <property type="match status" value="1"/>
</dbReference>
<evidence type="ECO:0000256" key="3">
    <source>
        <dbReference type="ARBA" id="ARBA00022954"/>
    </source>
</evidence>
<dbReference type="Gene3D" id="3.30.70.1630">
    <property type="match status" value="1"/>
</dbReference>
<evidence type="ECO:0000313" key="7">
    <source>
        <dbReference type="Proteomes" id="UP000290287"/>
    </source>
</evidence>
<dbReference type="PANTHER" id="PTHR22602:SF0">
    <property type="entry name" value="TRANSFERASE CAF17, MITOCHONDRIAL-RELATED"/>
    <property type="match status" value="1"/>
</dbReference>
<dbReference type="OrthoDB" id="9796287at2"/>
<keyword evidence="1 4" id="KW-0963">Cytoplasm</keyword>
<comment type="caution">
    <text evidence="6">The sequence shown here is derived from an EMBL/GenBank/DDBJ whole genome shotgun (WGS) entry which is preliminary data.</text>
</comment>
<dbReference type="RefSeq" id="WP_129123191.1">
    <property type="nucleotide sequence ID" value="NZ_PEIB01000023.1"/>
</dbReference>
<dbReference type="Pfam" id="PF21130">
    <property type="entry name" value="YgfZ_barrel"/>
    <property type="match status" value="1"/>
</dbReference>
<dbReference type="InterPro" id="IPR029043">
    <property type="entry name" value="GcvT/YgfZ_C"/>
</dbReference>
<evidence type="ECO:0000313" key="6">
    <source>
        <dbReference type="EMBL" id="RXJ72333.1"/>
    </source>
</evidence>
<keyword evidence="7" id="KW-1185">Reference proteome</keyword>